<comment type="cofactor">
    <cofactor evidence="1">
        <name>FMN</name>
        <dbReference type="ChEBI" id="CHEBI:58210"/>
    </cofactor>
</comment>
<accession>A0A8A1LYD7</accession>
<dbReference type="InterPro" id="IPR000262">
    <property type="entry name" value="FMN-dep_DH"/>
</dbReference>
<dbReference type="PANTHER" id="PTHR10578:SF82">
    <property type="entry name" value="CYTOCHROME B2, PUTATIVE (AFU_ORTHOLOGUE AFUA_1G07200)-RELATED"/>
    <property type="match status" value="1"/>
</dbReference>
<sequence length="115" mass="12329">MEIRKHCPEVFGKVEVWVDGGIRRGTDVVKALCLGAQCVGVGRAPLFGLGAGGVEGVERVLEILSTETATAMRLLGVEKVDDLGMQHINARAVEQQIYDGPVGLHALDRLVKPKI</sequence>
<reference evidence="4" key="1">
    <citation type="submission" date="2021-01" db="EMBL/GenBank/DDBJ databases">
        <title>Chromosome-level genome assembly of a human fungal pathogen reveals clustering of transcriptionally co-regulated genes.</title>
        <authorList>
            <person name="Voorhies M."/>
            <person name="Cohen S."/>
            <person name="Shea T.P."/>
            <person name="Petrus S."/>
            <person name="Munoz J.F."/>
            <person name="Poplawski S."/>
            <person name="Goldman W.E."/>
            <person name="Michael T."/>
            <person name="Cuomo C.A."/>
            <person name="Sil A."/>
            <person name="Beyhan S."/>
        </authorList>
    </citation>
    <scope>NUCLEOTIDE SEQUENCE</scope>
    <source>
        <strain evidence="4">WU24</strain>
    </source>
</reference>
<dbReference type="PROSITE" id="PS51349">
    <property type="entry name" value="FMN_HYDROXY_ACID_DH_2"/>
    <property type="match status" value="1"/>
</dbReference>
<evidence type="ECO:0000256" key="2">
    <source>
        <dbReference type="ARBA" id="ARBA00023002"/>
    </source>
</evidence>
<dbReference type="GO" id="GO:0016491">
    <property type="term" value="F:oxidoreductase activity"/>
    <property type="evidence" value="ECO:0007669"/>
    <property type="project" value="UniProtKB-KW"/>
</dbReference>
<evidence type="ECO:0000256" key="1">
    <source>
        <dbReference type="ARBA" id="ARBA00001917"/>
    </source>
</evidence>
<evidence type="ECO:0000313" key="4">
    <source>
        <dbReference type="EMBL" id="QSS59198.1"/>
    </source>
</evidence>
<name>A0A8A1LYD7_AJECA</name>
<feature type="domain" description="FMN hydroxy acid dehydrogenase" evidence="3">
    <location>
        <begin position="1"/>
        <end position="93"/>
    </location>
</feature>
<organism evidence="4 5">
    <name type="scientific">Ajellomyces capsulatus</name>
    <name type="common">Darling's disease fungus</name>
    <name type="synonym">Histoplasma capsulatum</name>
    <dbReference type="NCBI Taxonomy" id="5037"/>
    <lineage>
        <taxon>Eukaryota</taxon>
        <taxon>Fungi</taxon>
        <taxon>Dikarya</taxon>
        <taxon>Ascomycota</taxon>
        <taxon>Pezizomycotina</taxon>
        <taxon>Eurotiomycetes</taxon>
        <taxon>Eurotiomycetidae</taxon>
        <taxon>Onygenales</taxon>
        <taxon>Ajellomycetaceae</taxon>
        <taxon>Histoplasma</taxon>
    </lineage>
</organism>
<dbReference type="Proteomes" id="UP000663671">
    <property type="component" value="Chromosome 2"/>
</dbReference>
<keyword evidence="2" id="KW-0560">Oxidoreductase</keyword>
<dbReference type="Pfam" id="PF01070">
    <property type="entry name" value="FMN_dh"/>
    <property type="match status" value="1"/>
</dbReference>
<dbReference type="OrthoDB" id="1925334at2759"/>
<dbReference type="EMBL" id="CP069109">
    <property type="protein sequence ID" value="QSS59198.1"/>
    <property type="molecule type" value="Genomic_DNA"/>
</dbReference>
<evidence type="ECO:0000259" key="3">
    <source>
        <dbReference type="PROSITE" id="PS51349"/>
    </source>
</evidence>
<dbReference type="Gene3D" id="3.20.20.70">
    <property type="entry name" value="Aldolase class I"/>
    <property type="match status" value="1"/>
</dbReference>
<dbReference type="PANTHER" id="PTHR10578">
    <property type="entry name" value="S -2-HYDROXY-ACID OXIDASE-RELATED"/>
    <property type="match status" value="1"/>
</dbReference>
<dbReference type="InterPro" id="IPR013785">
    <property type="entry name" value="Aldolase_TIM"/>
</dbReference>
<dbReference type="InterPro" id="IPR037396">
    <property type="entry name" value="FMN_HAD"/>
</dbReference>
<evidence type="ECO:0000313" key="5">
    <source>
        <dbReference type="Proteomes" id="UP000663671"/>
    </source>
</evidence>
<protein>
    <recommendedName>
        <fullName evidence="3">FMN hydroxy acid dehydrogenase domain-containing protein</fullName>
    </recommendedName>
</protein>
<proteinExistence type="predicted"/>
<dbReference type="VEuPathDB" id="FungiDB:I7I51_08631"/>
<dbReference type="SUPFAM" id="SSF51395">
    <property type="entry name" value="FMN-linked oxidoreductases"/>
    <property type="match status" value="1"/>
</dbReference>
<gene>
    <name evidence="4" type="ORF">I7I51_08631</name>
</gene>
<dbReference type="AlphaFoldDB" id="A0A8A1LYD7"/>